<dbReference type="HOGENOM" id="CLU_069491_3_0_1"/>
<evidence type="ECO:0000313" key="8">
    <source>
        <dbReference type="Proteomes" id="UP000014760"/>
    </source>
</evidence>
<proteinExistence type="predicted"/>
<comment type="subcellular location">
    <subcellularLocation>
        <location evidence="1">Nucleus</location>
    </subcellularLocation>
</comment>
<dbReference type="PROSITE" id="PS50304">
    <property type="entry name" value="TUDOR"/>
    <property type="match status" value="1"/>
</dbReference>
<evidence type="ECO:0000256" key="4">
    <source>
        <dbReference type="SAM" id="MobiDB-lite"/>
    </source>
</evidence>
<dbReference type="Pfam" id="PF00567">
    <property type="entry name" value="TUDOR"/>
    <property type="match status" value="1"/>
</dbReference>
<dbReference type="EMBL" id="AMQN01001270">
    <property type="status" value="NOT_ANNOTATED_CDS"/>
    <property type="molecule type" value="Genomic_DNA"/>
</dbReference>
<keyword evidence="8" id="KW-1185">Reference proteome</keyword>
<reference evidence="8" key="1">
    <citation type="submission" date="2012-12" db="EMBL/GenBank/DDBJ databases">
        <authorList>
            <person name="Hellsten U."/>
            <person name="Grimwood J."/>
            <person name="Chapman J.A."/>
            <person name="Shapiro H."/>
            <person name="Aerts A."/>
            <person name="Otillar R.P."/>
            <person name="Terry A.Y."/>
            <person name="Boore J.L."/>
            <person name="Simakov O."/>
            <person name="Marletaz F."/>
            <person name="Cho S.-J."/>
            <person name="Edsinger-Gonzales E."/>
            <person name="Havlak P."/>
            <person name="Kuo D.-H."/>
            <person name="Larsson T."/>
            <person name="Lv J."/>
            <person name="Arendt D."/>
            <person name="Savage R."/>
            <person name="Osoegawa K."/>
            <person name="de Jong P."/>
            <person name="Lindberg D.R."/>
            <person name="Seaver E.C."/>
            <person name="Weisblat D.A."/>
            <person name="Putnam N.H."/>
            <person name="Grigoriev I.V."/>
            <person name="Rokhsar D.S."/>
        </authorList>
    </citation>
    <scope>NUCLEOTIDE SEQUENCE</scope>
    <source>
        <strain evidence="8">I ESC-2004</strain>
    </source>
</reference>
<dbReference type="OrthoDB" id="79171at2759"/>
<evidence type="ECO:0000313" key="6">
    <source>
        <dbReference type="EMBL" id="ELU06148.1"/>
    </source>
</evidence>
<organism evidence="6">
    <name type="scientific">Capitella teleta</name>
    <name type="common">Polychaete worm</name>
    <dbReference type="NCBI Taxonomy" id="283909"/>
    <lineage>
        <taxon>Eukaryota</taxon>
        <taxon>Metazoa</taxon>
        <taxon>Spiralia</taxon>
        <taxon>Lophotrochozoa</taxon>
        <taxon>Annelida</taxon>
        <taxon>Polychaeta</taxon>
        <taxon>Sedentaria</taxon>
        <taxon>Scolecida</taxon>
        <taxon>Capitellidae</taxon>
        <taxon>Capitella</taxon>
    </lineage>
</organism>
<dbReference type="EnsemblMetazoa" id="CapteT20281">
    <property type="protein sequence ID" value="CapteP20281"/>
    <property type="gene ID" value="CapteG20281"/>
</dbReference>
<dbReference type="EMBL" id="AMQN01001269">
    <property type="status" value="NOT_ANNOTATED_CDS"/>
    <property type="molecule type" value="Genomic_DNA"/>
</dbReference>
<dbReference type="AlphaFoldDB" id="R7UJ88"/>
<dbReference type="SMART" id="SM00333">
    <property type="entry name" value="TUDOR"/>
    <property type="match status" value="1"/>
</dbReference>
<evidence type="ECO:0000256" key="3">
    <source>
        <dbReference type="SAM" id="Coils"/>
    </source>
</evidence>
<dbReference type="EMBL" id="AMQN01001268">
    <property type="status" value="NOT_ANNOTATED_CDS"/>
    <property type="molecule type" value="Genomic_DNA"/>
</dbReference>
<sequence length="235" mass="26536">MAEDLESNLATYKLQLQQVEAALESDSTSEELLKLQHDLDEVIKLTEDLISAQKTANPTPDPSTSDFPERKWAIGDKCCAPYIRDKCYYRGTLEDMLVDGTCTVTFTEYDHTEAVPISQLRPVEMATPRAKALAVGLKKRLKTKKEFMAAEREYKKKKQQKKAQRIKALEDEREGEKNKWLSFNSKSFSSKSSRGKIKKSIFATPEAVEGRVGVGTCDTGGKPMTSFANRNKWKK</sequence>
<dbReference type="EMBL" id="KB300949">
    <property type="protein sequence ID" value="ELU06148.1"/>
    <property type="molecule type" value="Genomic_DNA"/>
</dbReference>
<gene>
    <name evidence="6" type="ORF">CAPTEDRAFT_20281</name>
</gene>
<dbReference type="GO" id="GO:0000381">
    <property type="term" value="P:regulation of alternative mRNA splicing, via spliceosome"/>
    <property type="evidence" value="ECO:0007669"/>
    <property type="project" value="TreeGrafter"/>
</dbReference>
<dbReference type="GO" id="GO:0003723">
    <property type="term" value="F:RNA binding"/>
    <property type="evidence" value="ECO:0007669"/>
    <property type="project" value="TreeGrafter"/>
</dbReference>
<evidence type="ECO:0000259" key="5">
    <source>
        <dbReference type="PROSITE" id="PS50304"/>
    </source>
</evidence>
<keyword evidence="2" id="KW-0539">Nucleus</keyword>
<reference evidence="7" key="3">
    <citation type="submission" date="2015-06" db="UniProtKB">
        <authorList>
            <consortium name="EnsemblMetazoa"/>
        </authorList>
    </citation>
    <scope>IDENTIFICATION</scope>
</reference>
<protein>
    <recommendedName>
        <fullName evidence="5">Tudor domain-containing protein</fullName>
    </recommendedName>
</protein>
<name>R7UJ88_CAPTE</name>
<dbReference type="OMA" id="CMAVWSQ"/>
<dbReference type="Proteomes" id="UP000014760">
    <property type="component" value="Unassembled WGS sequence"/>
</dbReference>
<feature type="region of interest" description="Disordered" evidence="4">
    <location>
        <begin position="212"/>
        <end position="235"/>
    </location>
</feature>
<evidence type="ECO:0000313" key="7">
    <source>
        <dbReference type="EnsemblMetazoa" id="CapteP20281"/>
    </source>
</evidence>
<dbReference type="GO" id="GO:0071011">
    <property type="term" value="C:precatalytic spliceosome"/>
    <property type="evidence" value="ECO:0007669"/>
    <property type="project" value="TreeGrafter"/>
</dbReference>
<keyword evidence="3" id="KW-0175">Coiled coil</keyword>
<dbReference type="PANTHER" id="PTHR13681">
    <property type="entry name" value="SURVIVAL OF MOTOR NEURON-RELATED-SPLICING FACTOR 30-RELATED"/>
    <property type="match status" value="1"/>
</dbReference>
<feature type="domain" description="Tudor" evidence="5">
    <location>
        <begin position="71"/>
        <end position="130"/>
    </location>
</feature>
<feature type="coiled-coil region" evidence="3">
    <location>
        <begin position="140"/>
        <end position="179"/>
    </location>
</feature>
<dbReference type="STRING" id="283909.R7UJ88"/>
<evidence type="ECO:0000256" key="1">
    <source>
        <dbReference type="ARBA" id="ARBA00004123"/>
    </source>
</evidence>
<dbReference type="Gene3D" id="2.30.30.140">
    <property type="match status" value="1"/>
</dbReference>
<reference evidence="6 8" key="2">
    <citation type="journal article" date="2013" name="Nature">
        <title>Insights into bilaterian evolution from three spiralian genomes.</title>
        <authorList>
            <person name="Simakov O."/>
            <person name="Marletaz F."/>
            <person name="Cho S.J."/>
            <person name="Edsinger-Gonzales E."/>
            <person name="Havlak P."/>
            <person name="Hellsten U."/>
            <person name="Kuo D.H."/>
            <person name="Larsson T."/>
            <person name="Lv J."/>
            <person name="Arendt D."/>
            <person name="Savage R."/>
            <person name="Osoegawa K."/>
            <person name="de Jong P."/>
            <person name="Grimwood J."/>
            <person name="Chapman J.A."/>
            <person name="Shapiro H."/>
            <person name="Aerts A."/>
            <person name="Otillar R.P."/>
            <person name="Terry A.Y."/>
            <person name="Boore J.L."/>
            <person name="Grigoriev I.V."/>
            <person name="Lindberg D.R."/>
            <person name="Seaver E.C."/>
            <person name="Weisblat D.A."/>
            <person name="Putnam N.H."/>
            <person name="Rokhsar D.S."/>
        </authorList>
    </citation>
    <scope>NUCLEOTIDE SEQUENCE</scope>
    <source>
        <strain evidence="6 8">I ESC-2004</strain>
    </source>
</reference>
<dbReference type="PANTHER" id="PTHR13681:SF26">
    <property type="entry name" value="SURVIVAL OF MOTOR NEURON-RELATED-SPLICING FACTOR 30"/>
    <property type="match status" value="1"/>
</dbReference>
<dbReference type="FunCoup" id="R7UJ88">
    <property type="interactions" value="2060"/>
</dbReference>
<dbReference type="SUPFAM" id="SSF63748">
    <property type="entry name" value="Tudor/PWWP/MBT"/>
    <property type="match status" value="1"/>
</dbReference>
<evidence type="ECO:0000256" key="2">
    <source>
        <dbReference type="ARBA" id="ARBA00023242"/>
    </source>
</evidence>
<dbReference type="InterPro" id="IPR002999">
    <property type="entry name" value="Tudor"/>
</dbReference>
<accession>R7UJ88</accession>
<dbReference type="CDD" id="cd20399">
    <property type="entry name" value="Tudor_SPF30"/>
    <property type="match status" value="1"/>
</dbReference>
<dbReference type="EMBL" id="AMQN01001271">
    <property type="status" value="NOT_ANNOTATED_CDS"/>
    <property type="molecule type" value="Genomic_DNA"/>
</dbReference>